<keyword evidence="1" id="KW-0812">Transmembrane</keyword>
<dbReference type="PANTHER" id="PTHR42941">
    <property type="entry name" value="SLL1037 PROTEIN"/>
    <property type="match status" value="1"/>
</dbReference>
<feature type="transmembrane region" description="Helical" evidence="1">
    <location>
        <begin position="331"/>
        <end position="354"/>
    </location>
</feature>
<gene>
    <name evidence="2" type="ORF">OYT1_ch1078</name>
</gene>
<dbReference type="Proteomes" id="UP000033070">
    <property type="component" value="Chromosome"/>
</dbReference>
<evidence type="ECO:0000313" key="3">
    <source>
        <dbReference type="Proteomes" id="UP000033070"/>
    </source>
</evidence>
<dbReference type="AlphaFoldDB" id="A0A2Z6GAW9"/>
<proteinExistence type="predicted"/>
<dbReference type="Pfam" id="PF16868">
    <property type="entry name" value="NMT1_3"/>
    <property type="match status" value="1"/>
</dbReference>
<keyword evidence="1" id="KW-1133">Transmembrane helix</keyword>
<evidence type="ECO:0000256" key="1">
    <source>
        <dbReference type="SAM" id="Phobius"/>
    </source>
</evidence>
<dbReference type="KEGG" id="fam:OYT1_ch1078"/>
<sequence>MDKPTEQESTSDNGWLSLELLKAVTPVLLLTLLVLVVGYKFIDPAPPKKIVISVSQSEGNYQAFAYLYAELLKREGVTLEIHQSQSEAESLKLLHEPKSGVDLALIQGGVASSEPTVGLVSLGSLYYQPAWVFCRCAKPVRHLTELKGKRIAIGTYGTGARVVADAVMAASGLDDTNSTLLVLGDDEAAQELQQGRVDAAFFLDVPHSPLIQSLAMDKHLRLLDFTEAEAYTRQLSFLHHLKVPDGGLSLAANLPDNEVNLLAPTVMLVARDSFHPALVYLVLKTISQVHGGGGLFNAPHEFPSAQGTDFALSEQAAYFYKSGLPFLDKYLPFWAATFVNRMLILLLPLLAVIYPLSKVVPSIYVWLVKSKIYKLYGELRYLETQIRLNSKPDAPSRHLADLKAIEDRVNQLKLPNAFAMHLYELRAHIAMVRGQIQLRESKLL</sequence>
<dbReference type="InterPro" id="IPR011852">
    <property type="entry name" value="TRAP_TAXI"/>
</dbReference>
<dbReference type="SUPFAM" id="SSF53850">
    <property type="entry name" value="Periplasmic binding protein-like II"/>
    <property type="match status" value="1"/>
</dbReference>
<reference evidence="2 3" key="1">
    <citation type="submission" date="2018-06" db="EMBL/GenBank/DDBJ databases">
        <title>OYT1 Genome Sequencing.</title>
        <authorList>
            <person name="Kato S."/>
            <person name="Itoh T."/>
            <person name="Ohkuma M."/>
        </authorList>
    </citation>
    <scope>NUCLEOTIDE SEQUENCE [LARGE SCALE GENOMIC DNA]</scope>
    <source>
        <strain evidence="2 3">OYT1</strain>
    </source>
</reference>
<name>A0A2Z6GAW9_9PROT</name>
<organism evidence="2 3">
    <name type="scientific">Ferriphaselus amnicola</name>
    <dbReference type="NCBI Taxonomy" id="1188319"/>
    <lineage>
        <taxon>Bacteria</taxon>
        <taxon>Pseudomonadati</taxon>
        <taxon>Pseudomonadota</taxon>
        <taxon>Betaproteobacteria</taxon>
        <taxon>Nitrosomonadales</taxon>
        <taxon>Gallionellaceae</taxon>
        <taxon>Ferriphaselus</taxon>
    </lineage>
</organism>
<dbReference type="STRING" id="1188319.OYT1_02536"/>
<keyword evidence="3" id="KW-1185">Reference proteome</keyword>
<dbReference type="RefSeq" id="WP_062627635.1">
    <property type="nucleotide sequence ID" value="NZ_AP018738.1"/>
</dbReference>
<dbReference type="EMBL" id="AP018738">
    <property type="protein sequence ID" value="BBE50638.1"/>
    <property type="molecule type" value="Genomic_DNA"/>
</dbReference>
<dbReference type="PANTHER" id="PTHR42941:SF1">
    <property type="entry name" value="SLL1037 PROTEIN"/>
    <property type="match status" value="1"/>
</dbReference>
<dbReference type="Gene3D" id="3.40.190.10">
    <property type="entry name" value="Periplasmic binding protein-like II"/>
    <property type="match status" value="2"/>
</dbReference>
<evidence type="ECO:0000313" key="2">
    <source>
        <dbReference type="EMBL" id="BBE50638.1"/>
    </source>
</evidence>
<accession>A0A2Z6GAW9</accession>
<feature type="transmembrane region" description="Helical" evidence="1">
    <location>
        <begin position="20"/>
        <end position="42"/>
    </location>
</feature>
<evidence type="ECO:0008006" key="4">
    <source>
        <dbReference type="Google" id="ProtNLM"/>
    </source>
</evidence>
<protein>
    <recommendedName>
        <fullName evidence="4">C4-dicarboxylate ABC transporter substrate-binding protein</fullName>
    </recommendedName>
</protein>
<dbReference type="OrthoDB" id="237270at2"/>
<keyword evidence="1" id="KW-0472">Membrane</keyword>